<dbReference type="KEGG" id="pnd:Pla175_30100"/>
<proteinExistence type="predicted"/>
<organism evidence="1 2">
    <name type="scientific">Pirellulimonas nuda</name>
    <dbReference type="NCBI Taxonomy" id="2528009"/>
    <lineage>
        <taxon>Bacteria</taxon>
        <taxon>Pseudomonadati</taxon>
        <taxon>Planctomycetota</taxon>
        <taxon>Planctomycetia</taxon>
        <taxon>Pirellulales</taxon>
        <taxon>Lacipirellulaceae</taxon>
        <taxon>Pirellulimonas</taxon>
    </lineage>
</organism>
<dbReference type="EMBL" id="CP036291">
    <property type="protein sequence ID" value="QDU89617.1"/>
    <property type="molecule type" value="Genomic_DNA"/>
</dbReference>
<accession>A0A518DDR8</accession>
<reference evidence="1 2" key="1">
    <citation type="submission" date="2019-02" db="EMBL/GenBank/DDBJ databases">
        <title>Deep-cultivation of Planctomycetes and their phenomic and genomic characterization uncovers novel biology.</title>
        <authorList>
            <person name="Wiegand S."/>
            <person name="Jogler M."/>
            <person name="Boedeker C."/>
            <person name="Pinto D."/>
            <person name="Vollmers J."/>
            <person name="Rivas-Marin E."/>
            <person name="Kohn T."/>
            <person name="Peeters S.H."/>
            <person name="Heuer A."/>
            <person name="Rast P."/>
            <person name="Oberbeckmann S."/>
            <person name="Bunk B."/>
            <person name="Jeske O."/>
            <person name="Meyerdierks A."/>
            <person name="Storesund J.E."/>
            <person name="Kallscheuer N."/>
            <person name="Luecker S."/>
            <person name="Lage O.M."/>
            <person name="Pohl T."/>
            <person name="Merkel B.J."/>
            <person name="Hornburger P."/>
            <person name="Mueller R.-W."/>
            <person name="Bruemmer F."/>
            <person name="Labrenz M."/>
            <person name="Spormann A.M."/>
            <person name="Op den Camp H."/>
            <person name="Overmann J."/>
            <person name="Amann R."/>
            <person name="Jetten M.S.M."/>
            <person name="Mascher T."/>
            <person name="Medema M.H."/>
            <person name="Devos D.P."/>
            <person name="Kaster A.-K."/>
            <person name="Ovreas L."/>
            <person name="Rohde M."/>
            <person name="Galperin M.Y."/>
            <person name="Jogler C."/>
        </authorList>
    </citation>
    <scope>NUCLEOTIDE SEQUENCE [LARGE SCALE GENOMIC DNA]</scope>
    <source>
        <strain evidence="1 2">Pla175</strain>
    </source>
</reference>
<evidence type="ECO:0000313" key="1">
    <source>
        <dbReference type="EMBL" id="QDU89617.1"/>
    </source>
</evidence>
<dbReference type="Proteomes" id="UP000317429">
    <property type="component" value="Chromosome"/>
</dbReference>
<sequence>MREQTNKFLLVGLLPLASHLGRSVQRFQREVGAADPAVERFVAVLPSGEREQPQVFAVAEVAAYHATQLA</sequence>
<dbReference type="AlphaFoldDB" id="A0A518DDR8"/>
<keyword evidence="2" id="KW-1185">Reference proteome</keyword>
<gene>
    <name evidence="1" type="ORF">Pla175_30100</name>
</gene>
<name>A0A518DDR8_9BACT</name>
<protein>
    <submittedName>
        <fullName evidence="1">Uncharacterized protein</fullName>
    </submittedName>
</protein>
<evidence type="ECO:0000313" key="2">
    <source>
        <dbReference type="Proteomes" id="UP000317429"/>
    </source>
</evidence>